<keyword evidence="1" id="KW-0472">Membrane</keyword>
<evidence type="ECO:0000259" key="2">
    <source>
        <dbReference type="Pfam" id="PF01030"/>
    </source>
</evidence>
<name>A0AAV2TZV7_CALDB</name>
<dbReference type="Gene3D" id="3.80.20.20">
    <property type="entry name" value="Receptor L-domain"/>
    <property type="match status" value="1"/>
</dbReference>
<evidence type="ECO:0000256" key="1">
    <source>
        <dbReference type="SAM" id="Phobius"/>
    </source>
</evidence>
<dbReference type="InterPro" id="IPR000494">
    <property type="entry name" value="Rcpt_L-dom"/>
</dbReference>
<keyword evidence="1" id="KW-0812">Transmembrane</keyword>
<dbReference type="EMBL" id="CAXLJL010000934">
    <property type="protein sequence ID" value="CAL5142054.1"/>
    <property type="molecule type" value="Genomic_DNA"/>
</dbReference>
<dbReference type="SUPFAM" id="SSF52058">
    <property type="entry name" value="L domain-like"/>
    <property type="match status" value="1"/>
</dbReference>
<evidence type="ECO:0000313" key="3">
    <source>
        <dbReference type="EMBL" id="CAL5142054.1"/>
    </source>
</evidence>
<reference evidence="3" key="1">
    <citation type="submission" date="2024-06" db="EMBL/GenBank/DDBJ databases">
        <authorList>
            <person name="Liu X."/>
            <person name="Lenzi L."/>
            <person name="Haldenby T S."/>
            <person name="Uol C."/>
        </authorList>
    </citation>
    <scope>NUCLEOTIDE SEQUENCE</scope>
</reference>
<dbReference type="Proteomes" id="UP001497525">
    <property type="component" value="Unassembled WGS sequence"/>
</dbReference>
<gene>
    <name evidence="3" type="ORF">CDAUBV1_LOCUS17335</name>
</gene>
<dbReference type="AlphaFoldDB" id="A0AAV2TZV7"/>
<organism evidence="3 4">
    <name type="scientific">Calicophoron daubneyi</name>
    <name type="common">Rumen fluke</name>
    <name type="synonym">Paramphistomum daubneyi</name>
    <dbReference type="NCBI Taxonomy" id="300641"/>
    <lineage>
        <taxon>Eukaryota</taxon>
        <taxon>Metazoa</taxon>
        <taxon>Spiralia</taxon>
        <taxon>Lophotrochozoa</taxon>
        <taxon>Platyhelminthes</taxon>
        <taxon>Trematoda</taxon>
        <taxon>Digenea</taxon>
        <taxon>Plagiorchiida</taxon>
        <taxon>Pronocephalata</taxon>
        <taxon>Paramphistomoidea</taxon>
        <taxon>Paramphistomidae</taxon>
        <taxon>Calicophoron</taxon>
    </lineage>
</organism>
<dbReference type="Pfam" id="PF01030">
    <property type="entry name" value="Recep_L_domain"/>
    <property type="match status" value="1"/>
</dbReference>
<feature type="domain" description="Receptor L-domain" evidence="2">
    <location>
        <begin position="141"/>
        <end position="215"/>
    </location>
</feature>
<keyword evidence="1" id="KW-1133">Transmembrane helix</keyword>
<protein>
    <recommendedName>
        <fullName evidence="2">Receptor L-domain domain-containing protein</fullName>
    </recommendedName>
</protein>
<sequence>MTAKRTASLHVFAFLFGTLTFIVILCGLLSTPRRTGRESFEYAELGDSSVNSHHYTVQTAYDKQIAEYEQASFLLQYIANSAPSDDLVVPQSAQPDASDMGYSNPYEDDPKYVGKKVCRSDSTYKDMAIPWFEVRQKLETNCSLIYGNLVLSGITDADDVTQLLNIEEISGYLVIHRVGRRTLQLPKLKIIRGQEYVPKRSRKIAFLVSNNYHQTAKTDPQQNRRMALDGTGLETAANDGTIGTTALSFLQTLEIPTLVCILDAATSNEIAVMGLLSQMTVSTKTAVMLHVNSAAVQLEFSSAQFRSRQKLARVTLYAQHD</sequence>
<evidence type="ECO:0000313" key="4">
    <source>
        <dbReference type="Proteomes" id="UP001497525"/>
    </source>
</evidence>
<feature type="transmembrane region" description="Helical" evidence="1">
    <location>
        <begin position="12"/>
        <end position="30"/>
    </location>
</feature>
<comment type="caution">
    <text evidence="3">The sequence shown here is derived from an EMBL/GenBank/DDBJ whole genome shotgun (WGS) entry which is preliminary data.</text>
</comment>
<accession>A0AAV2TZV7</accession>
<proteinExistence type="predicted"/>
<dbReference type="InterPro" id="IPR036941">
    <property type="entry name" value="Rcpt_L-dom_sf"/>
</dbReference>